<dbReference type="GO" id="GO:0004519">
    <property type="term" value="F:endonuclease activity"/>
    <property type="evidence" value="ECO:0007669"/>
    <property type="project" value="InterPro"/>
</dbReference>
<dbReference type="GO" id="GO:0003676">
    <property type="term" value="F:nucleic acid binding"/>
    <property type="evidence" value="ECO:0007669"/>
    <property type="project" value="InterPro"/>
</dbReference>
<dbReference type="InterPro" id="IPR002711">
    <property type="entry name" value="HNH"/>
</dbReference>
<dbReference type="CDD" id="cd00085">
    <property type="entry name" value="HNHc"/>
    <property type="match status" value="1"/>
</dbReference>
<proteinExistence type="predicted"/>
<dbReference type="GO" id="GO:0008270">
    <property type="term" value="F:zinc ion binding"/>
    <property type="evidence" value="ECO:0007669"/>
    <property type="project" value="InterPro"/>
</dbReference>
<dbReference type="Gene3D" id="1.10.30.50">
    <property type="match status" value="1"/>
</dbReference>
<evidence type="ECO:0000259" key="1">
    <source>
        <dbReference type="Pfam" id="PF01844"/>
    </source>
</evidence>
<name>A0A6C0LP15_9ZZZZ</name>
<protein>
    <recommendedName>
        <fullName evidence="1">HNH domain-containing protein</fullName>
    </recommendedName>
</protein>
<accession>A0A6C0LP15</accession>
<organism evidence="2">
    <name type="scientific">viral metagenome</name>
    <dbReference type="NCBI Taxonomy" id="1070528"/>
    <lineage>
        <taxon>unclassified sequences</taxon>
        <taxon>metagenomes</taxon>
        <taxon>organismal metagenomes</taxon>
    </lineage>
</organism>
<dbReference type="EMBL" id="MN740532">
    <property type="protein sequence ID" value="QHU31698.1"/>
    <property type="molecule type" value="Genomic_DNA"/>
</dbReference>
<evidence type="ECO:0000313" key="2">
    <source>
        <dbReference type="EMBL" id="QHU31698.1"/>
    </source>
</evidence>
<dbReference type="AlphaFoldDB" id="A0A6C0LP15"/>
<dbReference type="Pfam" id="PF01844">
    <property type="entry name" value="HNH"/>
    <property type="match status" value="1"/>
</dbReference>
<feature type="domain" description="HNH" evidence="1">
    <location>
        <begin position="39"/>
        <end position="76"/>
    </location>
</feature>
<dbReference type="InterPro" id="IPR003615">
    <property type="entry name" value="HNH_nuc"/>
</dbReference>
<reference evidence="2" key="1">
    <citation type="journal article" date="2020" name="Nature">
        <title>Giant virus diversity and host interactions through global metagenomics.</title>
        <authorList>
            <person name="Schulz F."/>
            <person name="Roux S."/>
            <person name="Paez-Espino D."/>
            <person name="Jungbluth S."/>
            <person name="Walsh D.A."/>
            <person name="Denef V.J."/>
            <person name="McMahon K.D."/>
            <person name="Konstantinidis K.T."/>
            <person name="Eloe-Fadrosh E.A."/>
            <person name="Kyrpides N.C."/>
            <person name="Woyke T."/>
        </authorList>
    </citation>
    <scope>NUCLEOTIDE SEQUENCE</scope>
    <source>
        <strain evidence="2">GVMAG-M-3300027963-41</strain>
    </source>
</reference>
<sequence>MSSSSTPKAKIPRALREQVWLASVGPKYEAKCTISWCKNRMSVFEFHVGHNQPEAKGGKLDIKNLRAICARCNLSMGSQYTIDEWEHLSGRGGCGCWGFRG</sequence>